<dbReference type="RefSeq" id="WP_212512831.1">
    <property type="nucleotide sequence ID" value="NZ_CAWQDX010000024.1"/>
</dbReference>
<name>A0ABS5GMA6_9GAMM</name>
<sequence>MPILDITVRRADASFASLLVTAAGAAPTGIVAQIDAVGTALTEKAVI</sequence>
<comment type="caution">
    <text evidence="1">The sequence shown here is derived from an EMBL/GenBank/DDBJ whole genome shotgun (WGS) entry which is preliminary data.</text>
</comment>
<evidence type="ECO:0000313" key="2">
    <source>
        <dbReference type="Proteomes" id="UP000675653"/>
    </source>
</evidence>
<dbReference type="EMBL" id="JAGRZL010000012">
    <property type="protein sequence ID" value="MBR7628247.1"/>
    <property type="molecule type" value="Genomic_DNA"/>
</dbReference>
<keyword evidence="2" id="KW-1185">Reference proteome</keyword>
<gene>
    <name evidence="1" type="ORF">KAT72_04155</name>
</gene>
<reference evidence="1 2" key="1">
    <citation type="submission" date="2021-04" db="EMBL/GenBank/DDBJ databases">
        <title>Draft Genome of Aeromonas popoffii ID682, isolated from a natural water source in Idaho.</title>
        <authorList>
            <person name="Testerman T."/>
            <person name="Graf J."/>
        </authorList>
    </citation>
    <scope>NUCLEOTIDE SEQUENCE [LARGE SCALE GENOMIC DNA]</scope>
    <source>
        <strain evidence="1 2">ID682</strain>
    </source>
</reference>
<organism evidence="1 2">
    <name type="scientific">Aeromonas popoffii</name>
    <dbReference type="NCBI Taxonomy" id="70856"/>
    <lineage>
        <taxon>Bacteria</taxon>
        <taxon>Pseudomonadati</taxon>
        <taxon>Pseudomonadota</taxon>
        <taxon>Gammaproteobacteria</taxon>
        <taxon>Aeromonadales</taxon>
        <taxon>Aeromonadaceae</taxon>
        <taxon>Aeromonas</taxon>
    </lineage>
</organism>
<proteinExistence type="predicted"/>
<protein>
    <submittedName>
        <fullName evidence="1">Uncharacterized protein</fullName>
    </submittedName>
</protein>
<evidence type="ECO:0000313" key="1">
    <source>
        <dbReference type="EMBL" id="MBR7628247.1"/>
    </source>
</evidence>
<accession>A0ABS5GMA6</accession>
<dbReference type="Proteomes" id="UP000675653">
    <property type="component" value="Unassembled WGS sequence"/>
</dbReference>